<evidence type="ECO:0000313" key="3">
    <source>
        <dbReference type="Proteomes" id="UP000192501"/>
    </source>
</evidence>
<sequence length="38" mass="4293">MIYITLIVIKLKIVFTLANLLPPSIKASTKNLIFIFCV</sequence>
<dbReference type="AlphaFoldDB" id="A0A1X0Q5J5"/>
<proteinExistence type="predicted"/>
<gene>
    <name evidence="2" type="ORF">A0H76_3076</name>
</gene>
<dbReference type="Proteomes" id="UP000192501">
    <property type="component" value="Unassembled WGS sequence"/>
</dbReference>
<evidence type="ECO:0000313" key="2">
    <source>
        <dbReference type="EMBL" id="ORD92883.1"/>
    </source>
</evidence>
<reference evidence="2 3" key="1">
    <citation type="journal article" date="2017" name="Environ. Microbiol.">
        <title>Decay of the glycolytic pathway and adaptation to intranuclear parasitism within Enterocytozoonidae microsporidia.</title>
        <authorList>
            <person name="Wiredu Boakye D."/>
            <person name="Jaroenlak P."/>
            <person name="Prachumwat A."/>
            <person name="Williams T.A."/>
            <person name="Bateman K.S."/>
            <person name="Itsathitphaisarn O."/>
            <person name="Sritunyalucksana K."/>
            <person name="Paszkiewicz K.H."/>
            <person name="Moore K.A."/>
            <person name="Stentiford G.D."/>
            <person name="Williams B.A."/>
        </authorList>
    </citation>
    <scope>NUCLEOTIDE SEQUENCE [LARGE SCALE GENOMIC DNA]</scope>
    <source>
        <strain evidence="3">canceri</strain>
    </source>
</reference>
<feature type="signal peptide" evidence="1">
    <location>
        <begin position="1"/>
        <end position="18"/>
    </location>
</feature>
<name>A0A1X0Q5J5_9MICR</name>
<comment type="caution">
    <text evidence="2">The sequence shown here is derived from an EMBL/GenBank/DDBJ whole genome shotgun (WGS) entry which is preliminary data.</text>
</comment>
<keyword evidence="1" id="KW-0732">Signal</keyword>
<organism evidence="2 3">
    <name type="scientific">Hepatospora eriocheir</name>
    <dbReference type="NCBI Taxonomy" id="1081669"/>
    <lineage>
        <taxon>Eukaryota</taxon>
        <taxon>Fungi</taxon>
        <taxon>Fungi incertae sedis</taxon>
        <taxon>Microsporidia</taxon>
        <taxon>Hepatosporidae</taxon>
        <taxon>Hepatospora</taxon>
    </lineage>
</organism>
<dbReference type="EMBL" id="LTAI01002194">
    <property type="protein sequence ID" value="ORD92883.1"/>
    <property type="molecule type" value="Genomic_DNA"/>
</dbReference>
<evidence type="ECO:0000256" key="1">
    <source>
        <dbReference type="SAM" id="SignalP"/>
    </source>
</evidence>
<protein>
    <submittedName>
        <fullName evidence="2">Uncharacterized protein</fullName>
    </submittedName>
</protein>
<feature type="chain" id="PRO_5012100301" evidence="1">
    <location>
        <begin position="19"/>
        <end position="38"/>
    </location>
</feature>
<accession>A0A1X0Q5J5</accession>
<dbReference type="VEuPathDB" id="MicrosporidiaDB:A0H76_3076"/>